<evidence type="ECO:0000256" key="7">
    <source>
        <dbReference type="SAM" id="SignalP"/>
    </source>
</evidence>
<dbReference type="Proteomes" id="UP000198211">
    <property type="component" value="Unassembled WGS sequence"/>
</dbReference>
<keyword evidence="6" id="KW-0843">Virulence</keyword>
<sequence>MRFHYAVVLTILVSVGVPQTFLSTADTIDLVYAAGVDESGLFFKSSKPRNQTIIDNEERVSVVPTPAAENLVNTIAEETLLKWVKGRKRVNDVFKELDLAQAGDKLLDHPQFKILLKYATFSNKNTPQKVVTKVLALHYSDEALFKMFNEAKKNPKTKDVAVKLYAAKLQGWMEAKKTPDDIFDQLGLETSLSTVLTKPLFITYVDYVRLFNMKWEFSSKSTKIAFQGRQRKMKPTHEAVGRVYSLVSDFPSRV</sequence>
<gene>
    <name evidence="9" type="ORF">PHMEG_00027752</name>
</gene>
<comment type="subcellular location">
    <subcellularLocation>
        <location evidence="1">Host cell</location>
    </subcellularLocation>
    <subcellularLocation>
        <location evidence="2">Secreted</location>
    </subcellularLocation>
</comment>
<evidence type="ECO:0000313" key="9">
    <source>
        <dbReference type="EMBL" id="OWZ00955.1"/>
    </source>
</evidence>
<accession>A0A225V6I3</accession>
<evidence type="ECO:0000256" key="6">
    <source>
        <dbReference type="ARBA" id="ARBA00023026"/>
    </source>
</evidence>
<keyword evidence="4" id="KW-0964">Secreted</keyword>
<evidence type="ECO:0000313" key="10">
    <source>
        <dbReference type="Proteomes" id="UP000198211"/>
    </source>
</evidence>
<comment type="caution">
    <text evidence="9">The sequence shown here is derived from an EMBL/GenBank/DDBJ whole genome shotgun (WGS) entry which is preliminary data.</text>
</comment>
<name>A0A225V6I3_9STRA</name>
<feature type="domain" description="RxLR effector PexRD54 WY" evidence="8">
    <location>
        <begin position="82"/>
        <end position="118"/>
    </location>
</feature>
<comment type="similarity">
    <text evidence="3">Belongs to the RxLR effector family.</text>
</comment>
<evidence type="ECO:0000259" key="8">
    <source>
        <dbReference type="Pfam" id="PF22748"/>
    </source>
</evidence>
<keyword evidence="5 7" id="KW-0732">Signal</keyword>
<protein>
    <submittedName>
        <fullName evidence="9">Avirulence (Avh) protein</fullName>
    </submittedName>
</protein>
<evidence type="ECO:0000256" key="3">
    <source>
        <dbReference type="ARBA" id="ARBA00010400"/>
    </source>
</evidence>
<proteinExistence type="inferred from homology"/>
<feature type="signal peptide" evidence="7">
    <location>
        <begin position="1"/>
        <end position="18"/>
    </location>
</feature>
<organism evidence="9 10">
    <name type="scientific">Phytophthora megakarya</name>
    <dbReference type="NCBI Taxonomy" id="4795"/>
    <lineage>
        <taxon>Eukaryota</taxon>
        <taxon>Sar</taxon>
        <taxon>Stramenopiles</taxon>
        <taxon>Oomycota</taxon>
        <taxon>Peronosporomycetes</taxon>
        <taxon>Peronosporales</taxon>
        <taxon>Peronosporaceae</taxon>
        <taxon>Phytophthora</taxon>
    </lineage>
</organism>
<reference evidence="10" key="1">
    <citation type="submission" date="2017-03" db="EMBL/GenBank/DDBJ databases">
        <title>Phytopthora megakarya and P. palmivora, two closely related causual agents of cacao black pod achieved similar genome size and gene model numbers by different mechanisms.</title>
        <authorList>
            <person name="Ali S."/>
            <person name="Shao J."/>
            <person name="Larry D.J."/>
            <person name="Kronmiller B."/>
            <person name="Shen D."/>
            <person name="Strem M.D."/>
            <person name="Melnick R.L."/>
            <person name="Guiltinan M.J."/>
            <person name="Tyler B.M."/>
            <person name="Meinhardt L.W."/>
            <person name="Bailey B.A."/>
        </authorList>
    </citation>
    <scope>NUCLEOTIDE SEQUENCE [LARGE SCALE GENOMIC DNA]</scope>
    <source>
        <strain evidence="10">zdho120</strain>
    </source>
</reference>
<evidence type="ECO:0000256" key="2">
    <source>
        <dbReference type="ARBA" id="ARBA00004613"/>
    </source>
</evidence>
<evidence type="ECO:0000256" key="1">
    <source>
        <dbReference type="ARBA" id="ARBA00004340"/>
    </source>
</evidence>
<keyword evidence="10" id="KW-1185">Reference proteome</keyword>
<evidence type="ECO:0000256" key="5">
    <source>
        <dbReference type="ARBA" id="ARBA00022729"/>
    </source>
</evidence>
<evidence type="ECO:0000256" key="4">
    <source>
        <dbReference type="ARBA" id="ARBA00022525"/>
    </source>
</evidence>
<dbReference type="Pfam" id="PF22748">
    <property type="entry name" value="PexRD54_WY"/>
    <property type="match status" value="1"/>
</dbReference>
<dbReference type="InterPro" id="IPR054463">
    <property type="entry name" value="PexRD54_WY"/>
</dbReference>
<dbReference type="AlphaFoldDB" id="A0A225V6I3"/>
<dbReference type="EMBL" id="NBNE01007210">
    <property type="protein sequence ID" value="OWZ00955.1"/>
    <property type="molecule type" value="Genomic_DNA"/>
</dbReference>
<feature type="chain" id="PRO_5011968431" evidence="7">
    <location>
        <begin position="19"/>
        <end position="254"/>
    </location>
</feature>